<keyword evidence="1" id="KW-0472">Membrane</keyword>
<gene>
    <name evidence="2" type="ORF">XF3B_47140</name>
</gene>
<proteinExistence type="predicted"/>
<evidence type="ECO:0000256" key="1">
    <source>
        <dbReference type="SAM" id="Phobius"/>
    </source>
</evidence>
<evidence type="ECO:0000313" key="2">
    <source>
        <dbReference type="EMBL" id="BCE39683.1"/>
    </source>
</evidence>
<keyword evidence="1" id="KW-1133">Transmembrane helix</keyword>
<dbReference type="AlphaFoldDB" id="A0A809YJS3"/>
<accession>A0A809YJS3</accession>
<name>A0A809YJS3_9BRAD</name>
<protein>
    <submittedName>
        <fullName evidence="2">Uncharacterized protein</fullName>
    </submittedName>
</protein>
<organism evidence="2">
    <name type="scientific">Bradyrhizobium diazoefficiens</name>
    <dbReference type="NCBI Taxonomy" id="1355477"/>
    <lineage>
        <taxon>Bacteria</taxon>
        <taxon>Pseudomonadati</taxon>
        <taxon>Pseudomonadota</taxon>
        <taxon>Alphaproteobacteria</taxon>
        <taxon>Hyphomicrobiales</taxon>
        <taxon>Nitrobacteraceae</taxon>
        <taxon>Bradyrhizobium</taxon>
    </lineage>
</organism>
<keyword evidence="1" id="KW-0812">Transmembrane</keyword>
<reference evidence="2" key="1">
    <citation type="submission" date="2020-05" db="EMBL/GenBank/DDBJ databases">
        <title>Complete genome sequence of Bradyrhizobium diazoefficiens XF3 isolated from soybean nodule.</title>
        <authorList>
            <person name="Noda R."/>
            <person name="Kakizaki K."/>
            <person name="Minamisawa K."/>
        </authorList>
    </citation>
    <scope>NUCLEOTIDE SEQUENCE</scope>
    <source>
        <strain evidence="2">XF3</strain>
    </source>
</reference>
<dbReference type="EMBL" id="AP023093">
    <property type="protein sequence ID" value="BCE39683.1"/>
    <property type="molecule type" value="Genomic_DNA"/>
</dbReference>
<sequence length="119" mass="12992">MVLSPTSPLMSAVERIKTASILAPLLVLDVICATLALLATPLIGVTNSLLWVAWIPFLICTAFTLASYVYWSMVAPNRLQTEHYQLAQQRLLLIGDERDPNSAKLINSAPTANNAIDRS</sequence>
<feature type="transmembrane region" description="Helical" evidence="1">
    <location>
        <begin position="49"/>
        <end position="71"/>
    </location>
</feature>
<feature type="transmembrane region" description="Helical" evidence="1">
    <location>
        <begin position="21"/>
        <end position="43"/>
    </location>
</feature>